<dbReference type="EMBL" id="JACEFO010003014">
    <property type="protein sequence ID" value="KAF8645307.1"/>
    <property type="molecule type" value="Genomic_DNA"/>
</dbReference>
<dbReference type="AlphaFoldDB" id="A0A835A1H6"/>
<dbReference type="OrthoDB" id="1935547at2759"/>
<protein>
    <submittedName>
        <fullName evidence="2">Uncharacterized protein</fullName>
    </submittedName>
</protein>
<dbReference type="PANTHER" id="PTHR47273">
    <property type="entry name" value="EXPRESSED PROTEIN"/>
    <property type="match status" value="1"/>
</dbReference>
<dbReference type="Proteomes" id="UP000636709">
    <property type="component" value="Unassembled WGS sequence"/>
</dbReference>
<feature type="signal peptide" evidence="1">
    <location>
        <begin position="1"/>
        <end position="21"/>
    </location>
</feature>
<dbReference type="Pfam" id="PF01190">
    <property type="entry name" value="Pollen_Ole_e_1"/>
    <property type="match status" value="1"/>
</dbReference>
<evidence type="ECO:0000313" key="2">
    <source>
        <dbReference type="EMBL" id="KAF8645307.1"/>
    </source>
</evidence>
<proteinExistence type="predicted"/>
<name>A0A835A1H6_9POAL</name>
<keyword evidence="1" id="KW-0732">Signal</keyword>
<comment type="caution">
    <text evidence="2">The sequence shown here is derived from an EMBL/GenBank/DDBJ whole genome shotgun (WGS) entry which is preliminary data.</text>
</comment>
<accession>A0A835A1H6</accession>
<dbReference type="PANTHER" id="PTHR47273:SF4">
    <property type="entry name" value="EXPRESSED PROTEIN"/>
    <property type="match status" value="1"/>
</dbReference>
<feature type="chain" id="PRO_5032619400" evidence="1">
    <location>
        <begin position="22"/>
        <end position="329"/>
    </location>
</feature>
<reference evidence="2" key="1">
    <citation type="submission" date="2020-07" db="EMBL/GenBank/DDBJ databases">
        <title>Genome sequence and genetic diversity analysis of an under-domesticated orphan crop, white fonio (Digitaria exilis).</title>
        <authorList>
            <person name="Bennetzen J.L."/>
            <person name="Chen S."/>
            <person name="Ma X."/>
            <person name="Wang X."/>
            <person name="Yssel A.E.J."/>
            <person name="Chaluvadi S.R."/>
            <person name="Johnson M."/>
            <person name="Gangashetty P."/>
            <person name="Hamidou F."/>
            <person name="Sanogo M.D."/>
            <person name="Zwaenepoel A."/>
            <person name="Wallace J."/>
            <person name="Van De Peer Y."/>
            <person name="Van Deynze A."/>
        </authorList>
    </citation>
    <scope>NUCLEOTIDE SEQUENCE</scope>
    <source>
        <tissue evidence="2">Leaves</tissue>
    </source>
</reference>
<sequence>MNSSWLLLALVLLSCFPCYPAARHGRKDPRPPLTGAVVVGSVHSGSETTNTISVHCHDGNGRTVFQKEVVTDRHGRFHVHLPQETSGRLPSVTSCSVRLQQPSNHNAAACAATATSSSRGLRLVAPKRRGGGARVFSAGEFGVHVPELCGQKGIFFPPLPLVPEPPNIGGVPIPPNPITPAPPSLVPPLLPTPSPPSILPPLVPQPPPLSGLPPLLQSPPPHPHSFFSVAPSPCFLVVPPFPARLPSVPWPASFSSHRRPRVALLPVVPAATGGLLAGRPAATVASSPHLPPPPPQLIVVASSPHLVSVASSPFPGKCDHRLRLPPIGK</sequence>
<gene>
    <name evidence="2" type="ORF">HU200_066194</name>
</gene>
<evidence type="ECO:0000313" key="3">
    <source>
        <dbReference type="Proteomes" id="UP000636709"/>
    </source>
</evidence>
<keyword evidence="3" id="KW-1185">Reference proteome</keyword>
<organism evidence="2 3">
    <name type="scientific">Digitaria exilis</name>
    <dbReference type="NCBI Taxonomy" id="1010633"/>
    <lineage>
        <taxon>Eukaryota</taxon>
        <taxon>Viridiplantae</taxon>
        <taxon>Streptophyta</taxon>
        <taxon>Embryophyta</taxon>
        <taxon>Tracheophyta</taxon>
        <taxon>Spermatophyta</taxon>
        <taxon>Magnoliopsida</taxon>
        <taxon>Liliopsida</taxon>
        <taxon>Poales</taxon>
        <taxon>Poaceae</taxon>
        <taxon>PACMAD clade</taxon>
        <taxon>Panicoideae</taxon>
        <taxon>Panicodae</taxon>
        <taxon>Paniceae</taxon>
        <taxon>Anthephorinae</taxon>
        <taxon>Digitaria</taxon>
    </lineage>
</organism>
<evidence type="ECO:0000256" key="1">
    <source>
        <dbReference type="SAM" id="SignalP"/>
    </source>
</evidence>